<reference evidence="3" key="1">
    <citation type="submission" date="2021-06" db="EMBL/GenBank/DDBJ databases">
        <authorList>
            <person name="Kallberg Y."/>
            <person name="Tangrot J."/>
            <person name="Rosling A."/>
        </authorList>
    </citation>
    <scope>NUCLEOTIDE SEQUENCE</scope>
    <source>
        <strain evidence="3">FL966</strain>
    </source>
</reference>
<dbReference type="OrthoDB" id="2427271at2759"/>
<sequence>MAPGKAHKQNTEAQEPVDEAEACRSDVCRSHMSVETLKNLCSQLNLSTEGNKADLIERLTCVGDMTQLLLGHLRESGENIEGGVFEDTQDEDEAMQGDMFQEECPSFDRSLQPLGEEESRVKRTKKAGKEFKDTSDIKTLLREIKHLREDVNIISGRIESSKVRAEIHKNWPDIKFERSRDQFEYNVLCAIGHDLDLALSASTEDKAIQHIEDARVKTLDRTEVAVELPQSKNEGLSIYGETIERVRQVANIKQQSKRKYSSEGRFFRGSEFYDNSRSKHGRQEPYYSEGGKIGPIWQKEKEIMPSHATTVMDWGTMQIIVPQDRTDAHLEERQANLRRHRDILHKAETQANYSRAPMNSRGFNAPYKIQLMMALSNHRSRRLFYSKLERRNKLCLCTFRPIGLCVSSCNGMSSNNNNYRTNLDFSSLVADYVASPTSGDSTSKFRRNFPSKPKWINRAIEQPKLEVYGNTNDFLNGLLVQAHNVLLPRSSYDHKLKAIWGDFIDFCNAYKLVALPASQESLLAYLIWSDIRGRTLKPSLVLTAISNQHNAQNLPDPTKCYK</sequence>
<dbReference type="GO" id="GO:0003677">
    <property type="term" value="F:DNA binding"/>
    <property type="evidence" value="ECO:0007669"/>
    <property type="project" value="UniProtKB-KW"/>
</dbReference>
<evidence type="ECO:0000313" key="4">
    <source>
        <dbReference type="Proteomes" id="UP000789759"/>
    </source>
</evidence>
<dbReference type="Pfam" id="PF02037">
    <property type="entry name" value="SAP"/>
    <property type="match status" value="1"/>
</dbReference>
<dbReference type="PROSITE" id="PS50800">
    <property type="entry name" value="SAP"/>
    <property type="match status" value="1"/>
</dbReference>
<keyword evidence="1" id="KW-0238">DNA-binding</keyword>
<dbReference type="Gene3D" id="1.10.720.30">
    <property type="entry name" value="SAP domain"/>
    <property type="match status" value="1"/>
</dbReference>
<organism evidence="3 4">
    <name type="scientific">Cetraspora pellucida</name>
    <dbReference type="NCBI Taxonomy" id="1433469"/>
    <lineage>
        <taxon>Eukaryota</taxon>
        <taxon>Fungi</taxon>
        <taxon>Fungi incertae sedis</taxon>
        <taxon>Mucoromycota</taxon>
        <taxon>Glomeromycotina</taxon>
        <taxon>Glomeromycetes</taxon>
        <taxon>Diversisporales</taxon>
        <taxon>Gigasporaceae</taxon>
        <taxon>Cetraspora</taxon>
    </lineage>
</organism>
<dbReference type="Gene3D" id="1.10.150.130">
    <property type="match status" value="1"/>
</dbReference>
<feature type="domain" description="SAP" evidence="2">
    <location>
        <begin position="29"/>
        <end position="63"/>
    </location>
</feature>
<dbReference type="Proteomes" id="UP000789759">
    <property type="component" value="Unassembled WGS sequence"/>
</dbReference>
<name>A0A9N9JZR8_9GLOM</name>
<dbReference type="AlphaFoldDB" id="A0A9N9JZR8"/>
<dbReference type="InterPro" id="IPR036361">
    <property type="entry name" value="SAP_dom_sf"/>
</dbReference>
<evidence type="ECO:0000259" key="2">
    <source>
        <dbReference type="PROSITE" id="PS50800"/>
    </source>
</evidence>
<comment type="caution">
    <text evidence="3">The sequence shown here is derived from an EMBL/GenBank/DDBJ whole genome shotgun (WGS) entry which is preliminary data.</text>
</comment>
<protein>
    <submittedName>
        <fullName evidence="3">24180_t:CDS:1</fullName>
    </submittedName>
</protein>
<dbReference type="SUPFAM" id="SSF68906">
    <property type="entry name" value="SAP domain"/>
    <property type="match status" value="1"/>
</dbReference>
<keyword evidence="4" id="KW-1185">Reference proteome</keyword>
<feature type="non-terminal residue" evidence="3">
    <location>
        <position position="562"/>
    </location>
</feature>
<dbReference type="EMBL" id="CAJVQA010030742">
    <property type="protein sequence ID" value="CAG8799987.1"/>
    <property type="molecule type" value="Genomic_DNA"/>
</dbReference>
<evidence type="ECO:0000256" key="1">
    <source>
        <dbReference type="ARBA" id="ARBA00023125"/>
    </source>
</evidence>
<proteinExistence type="predicted"/>
<evidence type="ECO:0000313" key="3">
    <source>
        <dbReference type="EMBL" id="CAG8799987.1"/>
    </source>
</evidence>
<gene>
    <name evidence="3" type="ORF">CPELLU_LOCUS17633</name>
</gene>
<accession>A0A9N9JZR8</accession>
<dbReference type="InterPro" id="IPR010998">
    <property type="entry name" value="Integrase_recombinase_N"/>
</dbReference>
<dbReference type="InterPro" id="IPR003034">
    <property type="entry name" value="SAP_dom"/>
</dbReference>
<dbReference type="SUPFAM" id="SSF47823">
    <property type="entry name" value="lambda integrase-like, N-terminal domain"/>
    <property type="match status" value="1"/>
</dbReference>